<comment type="similarity">
    <text evidence="1">Belongs to the disease resistance NB-LRR family.</text>
</comment>
<dbReference type="InterPro" id="IPR042197">
    <property type="entry name" value="Apaf_helical"/>
</dbReference>
<dbReference type="Gene3D" id="1.10.10.10">
    <property type="entry name" value="Winged helix-like DNA-binding domain superfamily/Winged helix DNA-binding domain"/>
    <property type="match status" value="1"/>
</dbReference>
<dbReference type="PANTHER" id="PTHR33463:SF105">
    <property type="entry name" value="AND NB-ARC DOMAIN DISEASE RESISTANCE PROTEIN, PUTATIVE-RELATED"/>
    <property type="match status" value="1"/>
</dbReference>
<dbReference type="OrthoDB" id="1435486at2759"/>
<dbReference type="Gene3D" id="1.10.8.430">
    <property type="entry name" value="Helical domain of apoptotic protease-activating factors"/>
    <property type="match status" value="1"/>
</dbReference>
<feature type="domain" description="Disease resistance protein At4g27190-like leucine-rich repeats" evidence="10">
    <location>
        <begin position="584"/>
        <end position="624"/>
    </location>
</feature>
<dbReference type="Pfam" id="PF23247">
    <property type="entry name" value="LRR_RPS2"/>
    <property type="match status" value="3"/>
</dbReference>
<feature type="region of interest" description="Disordered" evidence="8">
    <location>
        <begin position="926"/>
        <end position="947"/>
    </location>
</feature>
<evidence type="ECO:0000256" key="7">
    <source>
        <dbReference type="SAM" id="Coils"/>
    </source>
</evidence>
<evidence type="ECO:0000256" key="6">
    <source>
        <dbReference type="ARBA" id="ARBA00022840"/>
    </source>
</evidence>
<dbReference type="SUPFAM" id="SSF52058">
    <property type="entry name" value="L domain-like"/>
    <property type="match status" value="1"/>
</dbReference>
<dbReference type="eggNOG" id="KOG4658">
    <property type="taxonomic scope" value="Eukaryota"/>
</dbReference>
<evidence type="ECO:0000256" key="2">
    <source>
        <dbReference type="ARBA" id="ARBA00022614"/>
    </source>
</evidence>
<feature type="domain" description="Disease resistance protein At4g27190-like leucine-rich repeats" evidence="10">
    <location>
        <begin position="483"/>
        <end position="572"/>
    </location>
</feature>
<keyword evidence="6" id="KW-0067">ATP-binding</keyword>
<feature type="domain" description="NB-ARC" evidence="9">
    <location>
        <begin position="1"/>
        <end position="67"/>
    </location>
</feature>
<proteinExistence type="inferred from homology"/>
<dbReference type="InterPro" id="IPR050905">
    <property type="entry name" value="Plant_NBS-LRR"/>
</dbReference>
<keyword evidence="3" id="KW-0677">Repeat</keyword>
<keyword evidence="2" id="KW-0433">Leucine-rich repeat</keyword>
<feature type="region of interest" description="Disordered" evidence="8">
    <location>
        <begin position="652"/>
        <end position="671"/>
    </location>
</feature>
<evidence type="ECO:0000256" key="1">
    <source>
        <dbReference type="ARBA" id="ARBA00008894"/>
    </source>
</evidence>
<dbReference type="InterPro" id="IPR036388">
    <property type="entry name" value="WH-like_DNA-bd_sf"/>
</dbReference>
<keyword evidence="5" id="KW-0611">Plant defense</keyword>
<keyword evidence="4" id="KW-0547">Nucleotide-binding</keyword>
<feature type="coiled-coil region" evidence="7">
    <location>
        <begin position="1244"/>
        <end position="1271"/>
    </location>
</feature>
<dbReference type="InterPro" id="IPR027417">
    <property type="entry name" value="P-loop_NTPase"/>
</dbReference>
<dbReference type="GO" id="GO:0043531">
    <property type="term" value="F:ADP binding"/>
    <property type="evidence" value="ECO:0007669"/>
    <property type="project" value="InterPro"/>
</dbReference>
<evidence type="ECO:0000259" key="9">
    <source>
        <dbReference type="Pfam" id="PF00931"/>
    </source>
</evidence>
<dbReference type="Gramene" id="ESW14481">
    <property type="protein sequence ID" value="ESW14481"/>
    <property type="gene ID" value="PHAVU_008G284600g"/>
</dbReference>
<reference evidence="12" key="1">
    <citation type="journal article" date="2014" name="Nat. Genet.">
        <title>A reference genome for common bean and genome-wide analysis of dual domestications.</title>
        <authorList>
            <person name="Schmutz J."/>
            <person name="McClean P.E."/>
            <person name="Mamidi S."/>
            <person name="Wu G.A."/>
            <person name="Cannon S.B."/>
            <person name="Grimwood J."/>
            <person name="Jenkins J."/>
            <person name="Shu S."/>
            <person name="Song Q."/>
            <person name="Chavarro C."/>
            <person name="Torres-Torres M."/>
            <person name="Geffroy V."/>
            <person name="Moghaddam S.M."/>
            <person name="Gao D."/>
            <person name="Abernathy B."/>
            <person name="Barry K."/>
            <person name="Blair M."/>
            <person name="Brick M.A."/>
            <person name="Chovatia M."/>
            <person name="Gepts P."/>
            <person name="Goodstein D.M."/>
            <person name="Gonzales M."/>
            <person name="Hellsten U."/>
            <person name="Hyten D.L."/>
            <person name="Jia G."/>
            <person name="Kelly J.D."/>
            <person name="Kudrna D."/>
            <person name="Lee R."/>
            <person name="Richard M.M."/>
            <person name="Miklas P.N."/>
            <person name="Osorno J.M."/>
            <person name="Rodrigues J."/>
            <person name="Thareau V."/>
            <person name="Urrea C.A."/>
            <person name="Wang M."/>
            <person name="Yu Y."/>
            <person name="Zhang M."/>
            <person name="Wing R.A."/>
            <person name="Cregan P.B."/>
            <person name="Rokhsar D.S."/>
            <person name="Jackson S.A."/>
        </authorList>
    </citation>
    <scope>NUCLEOTIDE SEQUENCE [LARGE SCALE GENOMIC DNA]</scope>
    <source>
        <strain evidence="12">cv. G19833</strain>
    </source>
</reference>
<sequence length="1282" mass="147591">MILDDVWEKLDFGRIGIPSSEHHKGCKILITTRSEEVCTSMDCQRKIYLPILTDVEAWSLFQNKANISEDTPKPIKHLAKAISNECKGLPVAIATVASSLKAKEEVIWSVALNRLRSSKPINIEKGLQDPYKCLQLSYDNLDTKEAKSLFLLCSVFPEDYEIPIECLIRCAIGLGLAGEVNSYENARSEVMAAKIKLVSSCLILDVDNESVKMHDLVRDVAQWIAKNENNIIKCETEKDVSLEQSSIRYLWCVKFPNDMDCSNLEFLHIRTKLEVSDGIFERMGKLRVLIITNPEEYDRLWLSTRSFKTLINLRCLVLQYCKLSDISFVRYMKKLQSLSLHGCSWPPLIDMQTDVAFTQLKNLKLLEFNRCDIEIKNLEEIKRIPLLEELYIIQTESKYNDRKFIACVNLFSFVQTLQRCGIVLGQDFSPVDIPSKIFSCQRTIRINCFNISNEGIKGLAKEAKELFVGNIEGGVKNMMPGIFEIEGGINELNKLRIMNSEEIEYLVETSNDLRKVRNIFSKLQYLKIEKMKHLRALWHGCVLGNESFEKLEKLYLTNCPELTSLFTYVITRGDYVVGHFLQSKIFQNLKEVEIEDCGKLSHVFSASIIGDLSQLKKLSIKRCDMLEQIIGDVVHEKEEKDEIIEEDKHPHFESNHFKTPSIPSPTTVNSSNTAKTLTSLRKLIIEDCHGLKHIITKARVKRNQKENKVEDGHDFQSDLSMFQNLEEVDINKCDLLQHIFPESFVGGMVKLNETRNEESSNSKDNTLNLKLEDLKLKNLPQMTNIWEATKNTFTLQHLTLLEIMRCEKLEVIFPQSMLRCLPELNRLEVRKCKELRQIIEEDLEDKKLFNPLSPQPCFPKLTRLIVEKCHKMKYLTSVSASNDFPNLDFLIINGATELLQLNETRKIEVELPKLKLDYMPKNTSPLQMNQEDSPISEDKPCSSQVNDNNQSMLGSTTEMLHEDKKIETKTLVSKTKELNKIDKKSEKISDIQAMKQNLPVTSSPNMIELEHKESNKETSFPHQHAHGDITNIEEIRRQKTEDRPQSDEVVTKTLSDGVDNISLSRDVTIHKSSSAYILPQDSQVVKQDDKMNEDEAGITPYKNIKIQDEVNMLDKTEGIGIVSDNGVEVTPVTRTRLEEYKHFVDLDDSQISLLVEAITAYPHLWNACEKFRDRFQAWMLKTLADMLLFLRSESIDSVNPHKEKEFHKLCDEVIQLGFERLWVDDMRQRVVARNPKLDHAKARIGELIKTHDHLTQQLDNIKKELRSLNDFVDAQTKYFDFL</sequence>
<organism evidence="11 12">
    <name type="scientific">Phaseolus vulgaris</name>
    <name type="common">Kidney bean</name>
    <name type="synonym">French bean</name>
    <dbReference type="NCBI Taxonomy" id="3885"/>
    <lineage>
        <taxon>Eukaryota</taxon>
        <taxon>Viridiplantae</taxon>
        <taxon>Streptophyta</taxon>
        <taxon>Embryophyta</taxon>
        <taxon>Tracheophyta</taxon>
        <taxon>Spermatophyta</taxon>
        <taxon>Magnoliopsida</taxon>
        <taxon>eudicotyledons</taxon>
        <taxon>Gunneridae</taxon>
        <taxon>Pentapetalae</taxon>
        <taxon>rosids</taxon>
        <taxon>fabids</taxon>
        <taxon>Fabales</taxon>
        <taxon>Fabaceae</taxon>
        <taxon>Papilionoideae</taxon>
        <taxon>50 kb inversion clade</taxon>
        <taxon>NPAAA clade</taxon>
        <taxon>indigoferoid/millettioid clade</taxon>
        <taxon>Phaseoleae</taxon>
        <taxon>Phaseolus</taxon>
    </lineage>
</organism>
<evidence type="ECO:0000259" key="10">
    <source>
        <dbReference type="Pfam" id="PF23247"/>
    </source>
</evidence>
<dbReference type="SUPFAM" id="SSF52540">
    <property type="entry name" value="P-loop containing nucleoside triphosphate hydrolases"/>
    <property type="match status" value="1"/>
</dbReference>
<name>V7BDD5_PHAVU</name>
<gene>
    <name evidence="11" type="ORF">PHAVU_008G284600g</name>
</gene>
<dbReference type="Gene3D" id="3.80.10.10">
    <property type="entry name" value="Ribonuclease Inhibitor"/>
    <property type="match status" value="2"/>
</dbReference>
<dbReference type="InterPro" id="IPR057135">
    <property type="entry name" value="At4g27190-like_LRR"/>
</dbReference>
<dbReference type="SUPFAM" id="SSF52047">
    <property type="entry name" value="RNI-like"/>
    <property type="match status" value="1"/>
</dbReference>
<evidence type="ECO:0000313" key="12">
    <source>
        <dbReference type="Proteomes" id="UP000000226"/>
    </source>
</evidence>
<evidence type="ECO:0000256" key="3">
    <source>
        <dbReference type="ARBA" id="ARBA00022737"/>
    </source>
</evidence>
<dbReference type="Proteomes" id="UP000000226">
    <property type="component" value="Chromosome 8"/>
</dbReference>
<dbReference type="GO" id="GO:0005524">
    <property type="term" value="F:ATP binding"/>
    <property type="evidence" value="ECO:0007669"/>
    <property type="project" value="UniProtKB-KW"/>
</dbReference>
<dbReference type="Gene3D" id="3.40.50.300">
    <property type="entry name" value="P-loop containing nucleotide triphosphate hydrolases"/>
    <property type="match status" value="1"/>
</dbReference>
<accession>V7BDD5</accession>
<evidence type="ECO:0000256" key="5">
    <source>
        <dbReference type="ARBA" id="ARBA00022821"/>
    </source>
</evidence>
<dbReference type="EMBL" id="CM002295">
    <property type="protein sequence ID" value="ESW14481.1"/>
    <property type="molecule type" value="Genomic_DNA"/>
</dbReference>
<dbReference type="InterPro" id="IPR002182">
    <property type="entry name" value="NB-ARC"/>
</dbReference>
<dbReference type="GO" id="GO:0006952">
    <property type="term" value="P:defense response"/>
    <property type="evidence" value="ECO:0007669"/>
    <property type="project" value="UniProtKB-KW"/>
</dbReference>
<keyword evidence="12" id="KW-1185">Reference proteome</keyword>
<evidence type="ECO:0000313" key="11">
    <source>
        <dbReference type="EMBL" id="ESW14481.1"/>
    </source>
</evidence>
<dbReference type="Pfam" id="PF00931">
    <property type="entry name" value="NB-ARC"/>
    <property type="match status" value="1"/>
</dbReference>
<keyword evidence="7" id="KW-0175">Coiled coil</keyword>
<dbReference type="PANTHER" id="PTHR33463">
    <property type="entry name" value="NB-ARC DOMAIN-CONTAINING PROTEIN-RELATED"/>
    <property type="match status" value="1"/>
</dbReference>
<protein>
    <submittedName>
        <fullName evidence="11">Uncharacterized protein</fullName>
    </submittedName>
</protein>
<dbReference type="InterPro" id="IPR032675">
    <property type="entry name" value="LRR_dom_sf"/>
</dbReference>
<evidence type="ECO:0000256" key="8">
    <source>
        <dbReference type="SAM" id="MobiDB-lite"/>
    </source>
</evidence>
<evidence type="ECO:0000256" key="4">
    <source>
        <dbReference type="ARBA" id="ARBA00022741"/>
    </source>
</evidence>
<feature type="domain" description="Disease resistance protein At4g27190-like leucine-rich repeats" evidence="10">
    <location>
        <begin position="719"/>
        <end position="833"/>
    </location>
</feature>